<keyword evidence="2" id="KW-1185">Reference proteome</keyword>
<dbReference type="EMBL" id="JAGMUV010000005">
    <property type="protein sequence ID" value="KAH7156701.1"/>
    <property type="molecule type" value="Genomic_DNA"/>
</dbReference>
<dbReference type="PANTHER" id="PTHR36440:SF1">
    <property type="entry name" value="PUTATIVE (AFU_ORTHOLOGUE AFUA_8G07350)-RELATED"/>
    <property type="match status" value="1"/>
</dbReference>
<dbReference type="InterPro" id="IPR014710">
    <property type="entry name" value="RmlC-like_jellyroll"/>
</dbReference>
<reference evidence="1" key="1">
    <citation type="journal article" date="2021" name="Nat. Commun.">
        <title>Genetic determinants of endophytism in the Arabidopsis root mycobiome.</title>
        <authorList>
            <person name="Mesny F."/>
            <person name="Miyauchi S."/>
            <person name="Thiergart T."/>
            <person name="Pickel B."/>
            <person name="Atanasova L."/>
            <person name="Karlsson M."/>
            <person name="Huettel B."/>
            <person name="Barry K.W."/>
            <person name="Haridas S."/>
            <person name="Chen C."/>
            <person name="Bauer D."/>
            <person name="Andreopoulos W."/>
            <person name="Pangilinan J."/>
            <person name="LaButti K."/>
            <person name="Riley R."/>
            <person name="Lipzen A."/>
            <person name="Clum A."/>
            <person name="Drula E."/>
            <person name="Henrissat B."/>
            <person name="Kohler A."/>
            <person name="Grigoriev I.V."/>
            <person name="Martin F.M."/>
            <person name="Hacquard S."/>
        </authorList>
    </citation>
    <scope>NUCLEOTIDE SEQUENCE</scope>
    <source>
        <strain evidence="1">MPI-CAGE-AT-0147</strain>
    </source>
</reference>
<accession>A0A9P9FB99</accession>
<organism evidence="1 2">
    <name type="scientific">Dactylonectria macrodidyma</name>
    <dbReference type="NCBI Taxonomy" id="307937"/>
    <lineage>
        <taxon>Eukaryota</taxon>
        <taxon>Fungi</taxon>
        <taxon>Dikarya</taxon>
        <taxon>Ascomycota</taxon>
        <taxon>Pezizomycotina</taxon>
        <taxon>Sordariomycetes</taxon>
        <taxon>Hypocreomycetidae</taxon>
        <taxon>Hypocreales</taxon>
        <taxon>Nectriaceae</taxon>
        <taxon>Dactylonectria</taxon>
    </lineage>
</organism>
<dbReference type="Gene3D" id="2.60.120.10">
    <property type="entry name" value="Jelly Rolls"/>
    <property type="match status" value="2"/>
</dbReference>
<dbReference type="SUPFAM" id="SSF51182">
    <property type="entry name" value="RmlC-like cupins"/>
    <property type="match status" value="1"/>
</dbReference>
<evidence type="ECO:0000313" key="1">
    <source>
        <dbReference type="EMBL" id="KAH7156701.1"/>
    </source>
</evidence>
<proteinExistence type="predicted"/>
<dbReference type="InterPro" id="IPR011051">
    <property type="entry name" value="RmlC_Cupin_sf"/>
</dbReference>
<dbReference type="OrthoDB" id="2588190at2759"/>
<sequence>MTIPTTTHPPSERMSYVIDQNEGDCIAIPGTKSVIRILTPTNQNNEGMAVYYRAAAPTDVPDTFYSHPVADNAFIVTKGYLRFWNGDKCHDLYPGDFAFVPAETVYGYMPLGPYTEFLALSTPAYLIDMFRAMGHEFKGILLPSKDSPSLLRTPPPPAVDLHVEEDHKAPELSSWLDTENQLRERNEAYFLRANTGPQWIFGGILSRPFITSAQSDHNFSISTVESSSAYLERPFFNRNMSFTTADHCFCVMEGLMRLKIKGHSDWTVLREGQTAVIPAREFFTADMGSKFVRMIVFSDGPGVGELIQKAGYQCDGNILPETVGSWDGWDEARLKSACAEVGAQID</sequence>
<comment type="caution">
    <text evidence="1">The sequence shown here is derived from an EMBL/GenBank/DDBJ whole genome shotgun (WGS) entry which is preliminary data.</text>
</comment>
<name>A0A9P9FB99_9HYPO</name>
<protein>
    <submittedName>
        <fullName evidence="1">RmlC-like cupin domain-containing protein</fullName>
    </submittedName>
</protein>
<gene>
    <name evidence="1" type="ORF">EDB81DRAFT_854764</name>
</gene>
<dbReference type="InterPro" id="IPR053146">
    <property type="entry name" value="QDO-like"/>
</dbReference>
<evidence type="ECO:0000313" key="2">
    <source>
        <dbReference type="Proteomes" id="UP000738349"/>
    </source>
</evidence>
<dbReference type="PANTHER" id="PTHR36440">
    <property type="entry name" value="PUTATIVE (AFU_ORTHOLOGUE AFUA_8G07350)-RELATED"/>
    <property type="match status" value="1"/>
</dbReference>
<dbReference type="AlphaFoldDB" id="A0A9P9FB99"/>
<dbReference type="Proteomes" id="UP000738349">
    <property type="component" value="Unassembled WGS sequence"/>
</dbReference>